<dbReference type="InterPro" id="IPR011251">
    <property type="entry name" value="Luciferase-like_dom"/>
</dbReference>
<dbReference type="Gene3D" id="3.20.20.30">
    <property type="entry name" value="Luciferase-like domain"/>
    <property type="match status" value="2"/>
</dbReference>
<dbReference type="SUPFAM" id="SSF51679">
    <property type="entry name" value="Bacterial luciferase-like"/>
    <property type="match status" value="1"/>
</dbReference>
<dbReference type="RefSeq" id="WP_142551968.1">
    <property type="nucleotide sequence ID" value="NZ_VIFX01000010.1"/>
</dbReference>
<reference evidence="2 3" key="1">
    <citation type="submission" date="2018-10" db="EMBL/GenBank/DDBJ databases">
        <title>Draft genome of Mycobacterium hodleri strain B.</title>
        <authorList>
            <person name="Amande T.J."/>
            <person name="Mcgenity T.J."/>
        </authorList>
    </citation>
    <scope>NUCLEOTIDE SEQUENCE [LARGE SCALE GENOMIC DNA]</scope>
    <source>
        <strain evidence="2 3">B</strain>
    </source>
</reference>
<gene>
    <name evidence="2" type="ORF">D8S82_10175</name>
</gene>
<dbReference type="EMBL" id="VIFX01000010">
    <property type="protein sequence ID" value="TQR86821.1"/>
    <property type="molecule type" value="Genomic_DNA"/>
</dbReference>
<dbReference type="NCBIfam" id="TIGR03620">
    <property type="entry name" value="F420_MSMEG_4141"/>
    <property type="match status" value="1"/>
</dbReference>
<proteinExistence type="predicted"/>
<sequence length="292" mass="32084">MNERFGTYGAWLHPDLGRSRIAYAAELEDLGFRTVWVGIGAEPVGDMRLLEEMLAATRTAVIATAIVNMWNDDARSLARHHRRIVDRHGPRLLLGVGLGHPEKRPSYQAPLQRMTDYVDVLLRERVPAEDVVIGALGTRTLDLAGRRTLGAHPYLTVPAHTRHARNILGARAFLAPEHKVVFTEDADQARSIGRPAVQHPYLGLRNYTDNLQRHGFTKDDVSGAGSDRHIDALVAHGSPEAIYRRLDEHLAAGANHVGIQVLTGEHDATPMPAFRALATHRPPARPNTGAAS</sequence>
<dbReference type="GO" id="GO:0016705">
    <property type="term" value="F:oxidoreductase activity, acting on paired donors, with incorporation or reduction of molecular oxygen"/>
    <property type="evidence" value="ECO:0007669"/>
    <property type="project" value="InterPro"/>
</dbReference>
<keyword evidence="3" id="KW-1185">Reference proteome</keyword>
<dbReference type="Proteomes" id="UP000315759">
    <property type="component" value="Unassembled WGS sequence"/>
</dbReference>
<accession>A0A544W3M1</accession>
<comment type="caution">
    <text evidence="2">The sequence shown here is derived from an EMBL/GenBank/DDBJ whole genome shotgun (WGS) entry which is preliminary data.</text>
</comment>
<evidence type="ECO:0000259" key="1">
    <source>
        <dbReference type="Pfam" id="PF00296"/>
    </source>
</evidence>
<feature type="domain" description="Luciferase-like" evidence="1">
    <location>
        <begin position="21"/>
        <end position="255"/>
    </location>
</feature>
<dbReference type="Pfam" id="PF00296">
    <property type="entry name" value="Bac_luciferase"/>
    <property type="match status" value="1"/>
</dbReference>
<protein>
    <submittedName>
        <fullName evidence="2">TIGR03620 family F420-dependent LLM class oxidoreductase</fullName>
    </submittedName>
</protein>
<name>A0A544W3M1_9MYCO</name>
<dbReference type="AlphaFoldDB" id="A0A544W3M1"/>
<dbReference type="InterPro" id="IPR019922">
    <property type="entry name" value="Lucif-like_OxRdatse_MSMEG_4141"/>
</dbReference>
<evidence type="ECO:0000313" key="2">
    <source>
        <dbReference type="EMBL" id="TQR86821.1"/>
    </source>
</evidence>
<evidence type="ECO:0000313" key="3">
    <source>
        <dbReference type="Proteomes" id="UP000315759"/>
    </source>
</evidence>
<dbReference type="InterPro" id="IPR036661">
    <property type="entry name" value="Luciferase-like_sf"/>
</dbReference>
<organism evidence="2 3">
    <name type="scientific">Mycolicibacterium hodleri</name>
    <dbReference type="NCBI Taxonomy" id="49897"/>
    <lineage>
        <taxon>Bacteria</taxon>
        <taxon>Bacillati</taxon>
        <taxon>Actinomycetota</taxon>
        <taxon>Actinomycetes</taxon>
        <taxon>Mycobacteriales</taxon>
        <taxon>Mycobacteriaceae</taxon>
        <taxon>Mycolicibacterium</taxon>
    </lineage>
</organism>